<evidence type="ECO:0000259" key="2">
    <source>
        <dbReference type="PROSITE" id="PS51192"/>
    </source>
</evidence>
<dbReference type="Pfam" id="PF04851">
    <property type="entry name" value="ResIII"/>
    <property type="match status" value="1"/>
</dbReference>
<keyword evidence="4" id="KW-1185">Reference proteome</keyword>
<dbReference type="RefSeq" id="WP_068417432.1">
    <property type="nucleotide sequence ID" value="NZ_LRDB01000050.1"/>
</dbReference>
<sequence length="775" mass="89388">MNRHLSESDTRAKYIDPLLKNAGWDEGYIVREYYFTDGRKLIGDKRGKRLFLDYLLRYNGSNLAIIEAKKIGKHPTDGLQQAIEYAEKLKIDIVYATNGEQLYLFDIRTGKGDYVDEFLNPEELFNLNFDKQNNLKKKLLSIPFYLTGSFSPRYYQEIAVNKVMENIAEGKDRMLLTLATGTGKTFISFQIVHKLLEGKWNKDGESRRPRILFLADRNILADQAINTFNPYENDLIKINGEEVRKRNGEVPTNAYIFFAIYQALADRENEEQENIGGYYRQYPEDFFDIIIIDECHRGSANEAGSWRLILDHFKPAVHLGLTATPKREDNVDTYKYFGKPIYEYSLKDGISDGFLTPYKVKRITTNIDEYIHTNDNEVIKGAVTKGRYEIKDFERIITVNERTDLIARAILNQIEPMDKTIVFCVNQEHALTMRDMINNHKEIGDPKYCVRVTSDEGSIGIGYLEDFQNNDKDIPAILTSSQMLTTGVDARNVRNIVIVRTINSHVEFKQIIGRGTRLFDGKDFFTIIDFTGATNAFYDSDWDGPPEEEVDTEERGASEPRKKKKYKTPPEKPSTFKEPEEKLVIKLSNGNSLKVTNVETRYIDENGKPLTVREFLEKLVGNLPNLFKNEDQLRQAWSNPETRIALLEKLGQLGFDKEQLDALRLMVASPQVDIFDVLAHISFRSDIKTRKERVIHVKGQTQTLSVYSDLRAKEFIDFILDHYEKYGEDELSKDKLGDLVKLKLGTPKDAKLIFGDLKKLKEAYYELQEQIYKAS</sequence>
<dbReference type="InterPro" id="IPR013670">
    <property type="entry name" value="EcoEI_R_C_dom"/>
</dbReference>
<dbReference type="GO" id="GO:0006304">
    <property type="term" value="P:DNA modification"/>
    <property type="evidence" value="ECO:0007669"/>
    <property type="project" value="InterPro"/>
</dbReference>
<dbReference type="Gene3D" id="3.90.1570.30">
    <property type="match status" value="1"/>
</dbReference>
<dbReference type="NCBIfam" id="NF046051">
    <property type="entry name" value="restrict_EcoAI"/>
    <property type="match status" value="1"/>
</dbReference>
<dbReference type="GO" id="GO:0005524">
    <property type="term" value="F:ATP binding"/>
    <property type="evidence" value="ECO:0007669"/>
    <property type="project" value="InterPro"/>
</dbReference>
<dbReference type="CDD" id="cd18799">
    <property type="entry name" value="SF2_C_EcoAI-like"/>
    <property type="match status" value="1"/>
</dbReference>
<dbReference type="GO" id="GO:0005829">
    <property type="term" value="C:cytosol"/>
    <property type="evidence" value="ECO:0007669"/>
    <property type="project" value="TreeGrafter"/>
</dbReference>
<dbReference type="InterPro" id="IPR014001">
    <property type="entry name" value="Helicase_ATP-bd"/>
</dbReference>
<dbReference type="CDD" id="cd18032">
    <property type="entry name" value="DEXHc_RE_I_III_res"/>
    <property type="match status" value="1"/>
</dbReference>
<dbReference type="Proteomes" id="UP000075615">
    <property type="component" value="Unassembled WGS sequence"/>
</dbReference>
<protein>
    <submittedName>
        <fullName evidence="3">DEAD/DEAH box helicase</fullName>
    </submittedName>
</protein>
<dbReference type="GO" id="GO:0016787">
    <property type="term" value="F:hydrolase activity"/>
    <property type="evidence" value="ECO:0007669"/>
    <property type="project" value="InterPro"/>
</dbReference>
<dbReference type="PANTHER" id="PTHR47396:SF1">
    <property type="entry name" value="ATP-DEPENDENT HELICASE IRC3-RELATED"/>
    <property type="match status" value="1"/>
</dbReference>
<keyword evidence="3" id="KW-0547">Nucleotide-binding</keyword>
<accession>A0A150X280</accession>
<dbReference type="InterPro" id="IPR027417">
    <property type="entry name" value="P-loop_NTPase"/>
</dbReference>
<feature type="compositionally biased region" description="Acidic residues" evidence="1">
    <location>
        <begin position="540"/>
        <end position="552"/>
    </location>
</feature>
<dbReference type="GO" id="GO:0004386">
    <property type="term" value="F:helicase activity"/>
    <property type="evidence" value="ECO:0007669"/>
    <property type="project" value="UniProtKB-KW"/>
</dbReference>
<evidence type="ECO:0000313" key="4">
    <source>
        <dbReference type="Proteomes" id="UP000075615"/>
    </source>
</evidence>
<dbReference type="InterPro" id="IPR001650">
    <property type="entry name" value="Helicase_C-like"/>
</dbReference>
<evidence type="ECO:0000313" key="3">
    <source>
        <dbReference type="EMBL" id="KYG72827.1"/>
    </source>
</evidence>
<dbReference type="STRING" id="296218.AWN68_08995"/>
<dbReference type="PANTHER" id="PTHR47396">
    <property type="entry name" value="TYPE I RESTRICTION ENZYME ECOKI R PROTEIN"/>
    <property type="match status" value="1"/>
</dbReference>
<name>A0A150X280_9BACT</name>
<feature type="region of interest" description="Disordered" evidence="1">
    <location>
        <begin position="539"/>
        <end position="579"/>
    </location>
</feature>
<dbReference type="Gene3D" id="3.40.50.300">
    <property type="entry name" value="P-loop containing nucleotide triphosphate hydrolases"/>
    <property type="match status" value="2"/>
</dbReference>
<dbReference type="GO" id="GO:0003677">
    <property type="term" value="F:DNA binding"/>
    <property type="evidence" value="ECO:0007669"/>
    <property type="project" value="InterPro"/>
</dbReference>
<dbReference type="SMART" id="SM00487">
    <property type="entry name" value="DEXDc"/>
    <property type="match status" value="1"/>
</dbReference>
<feature type="compositionally biased region" description="Basic and acidic residues" evidence="1">
    <location>
        <begin position="568"/>
        <end position="579"/>
    </location>
</feature>
<organism evidence="3 4">
    <name type="scientific">Roseivirga echinicomitans</name>
    <dbReference type="NCBI Taxonomy" id="296218"/>
    <lineage>
        <taxon>Bacteria</taxon>
        <taxon>Pseudomonadati</taxon>
        <taxon>Bacteroidota</taxon>
        <taxon>Cytophagia</taxon>
        <taxon>Cytophagales</taxon>
        <taxon>Roseivirgaceae</taxon>
        <taxon>Roseivirga</taxon>
    </lineage>
</organism>
<dbReference type="EMBL" id="LRDB01000050">
    <property type="protein sequence ID" value="KYG72827.1"/>
    <property type="molecule type" value="Genomic_DNA"/>
</dbReference>
<gene>
    <name evidence="3" type="ORF">AWN68_08995</name>
</gene>
<dbReference type="InterPro" id="IPR050742">
    <property type="entry name" value="Helicase_Restrict-Modif_Enz"/>
</dbReference>
<dbReference type="AlphaFoldDB" id="A0A150X280"/>
<dbReference type="Pfam" id="PF00271">
    <property type="entry name" value="Helicase_C"/>
    <property type="match status" value="1"/>
</dbReference>
<feature type="domain" description="Helicase ATP-binding" evidence="2">
    <location>
        <begin position="165"/>
        <end position="343"/>
    </location>
</feature>
<dbReference type="SUPFAM" id="SSF52540">
    <property type="entry name" value="P-loop containing nucleoside triphosphate hydrolases"/>
    <property type="match status" value="2"/>
</dbReference>
<keyword evidence="3" id="KW-0378">Hydrolase</keyword>
<evidence type="ECO:0000256" key="1">
    <source>
        <dbReference type="SAM" id="MobiDB-lite"/>
    </source>
</evidence>
<reference evidence="3 4" key="1">
    <citation type="submission" date="2016-01" db="EMBL/GenBank/DDBJ databases">
        <title>Genome sequencing of Roseivirga echinicomitans KMM 6058.</title>
        <authorList>
            <person name="Selvaratnam C."/>
            <person name="Thevarajoo S."/>
            <person name="Goh K.M."/>
            <person name="Ee R."/>
            <person name="Chan K.-G."/>
            <person name="Chong C.S."/>
        </authorList>
    </citation>
    <scope>NUCLEOTIDE SEQUENCE [LARGE SCALE GENOMIC DNA]</scope>
    <source>
        <strain evidence="3 4">KMM 6058</strain>
    </source>
</reference>
<dbReference type="PROSITE" id="PS51192">
    <property type="entry name" value="HELICASE_ATP_BIND_1"/>
    <property type="match status" value="1"/>
</dbReference>
<comment type="caution">
    <text evidence="3">The sequence shown here is derived from an EMBL/GenBank/DDBJ whole genome shotgun (WGS) entry which is preliminary data.</text>
</comment>
<dbReference type="InterPro" id="IPR006935">
    <property type="entry name" value="Helicase/UvrB_N"/>
</dbReference>
<proteinExistence type="predicted"/>
<keyword evidence="3" id="KW-0067">ATP-binding</keyword>
<dbReference type="Pfam" id="PF08463">
    <property type="entry name" value="EcoEI_R_C"/>
    <property type="match status" value="1"/>
</dbReference>
<keyword evidence="3" id="KW-0347">Helicase</keyword>
<dbReference type="OrthoDB" id="9759819at2"/>